<gene>
    <name evidence="12" type="ORF">BDEG_21441</name>
</gene>
<evidence type="ECO:0000256" key="1">
    <source>
        <dbReference type="ARBA" id="ARBA00004141"/>
    </source>
</evidence>
<keyword evidence="2" id="KW-0813">Transport</keyword>
<proteinExistence type="predicted"/>
<feature type="transmembrane region" description="Helical" evidence="9">
    <location>
        <begin position="214"/>
        <end position="234"/>
    </location>
</feature>
<dbReference type="CDD" id="cd03244">
    <property type="entry name" value="ABCC_MRP_domain2"/>
    <property type="match status" value="1"/>
</dbReference>
<feature type="transmembrane region" description="Helical" evidence="9">
    <location>
        <begin position="1015"/>
        <end position="1041"/>
    </location>
</feature>
<accession>A0A177WDF4</accession>
<dbReference type="SMART" id="SM00382">
    <property type="entry name" value="AAA"/>
    <property type="match status" value="2"/>
</dbReference>
<evidence type="ECO:0000256" key="5">
    <source>
        <dbReference type="ARBA" id="ARBA00022840"/>
    </source>
</evidence>
<dbReference type="InterPro" id="IPR003439">
    <property type="entry name" value="ABC_transporter-like_ATP-bd"/>
</dbReference>
<sequence>MATSGVLVAVSVENTNEFPDKRKANALAIGNRLVNINGNDEFHFDTQQPRQLPALDLANRNTTAVISTPSPAHSISTTVCLVLPTADSASFTNLTTVNRICNRHMETPAVKAMAGQSSNQDMADSSSDVDSVDTDDALENTKPTHNELSNSSNTPNRNSESGNSSGYASSDASSDTHQHPNNPQQSDPLPENTTDRRASSLLRRRKKKRKKPKFCLSTSNIISQLLFIWVFRLVRLCRRVSDIRNINFSLNESETAKATGDKLESIWNAEVNQSNEKASLLRALFKAFGKIYIPLALWKICWAGFTWAGSFWLLQWILMYQEARETASPWPVHHAYIHTAGLFVCAVFASLCFHQLTLQNTRIGIQCRAALMVLIYRKSLRLSYVKGGVGDVVNLISNECNRIAEACVNWHFFWSAALECVVLLALAIVEIGVAAVPTLVFVLVVLLPLQYALARYSSTMSYRTTVLVTQRVHLMSEILTAIKLIKFYAWERYYRKKVTQMREMEILEMRKALLTKVSSFTVVFIAPVVSTALCIVTMYKTSGVPKPHVAFTLLSLFNTLRYPLAFLPNAERSIAAATISLKKLETFFLLPEVDLPGTIEASQNPDILMTIEHADFTWDGDLDHPHIVDLSLTLRRSQVIGVVGDVGSGRSLLAAIMGQIKRTQGTVSSYNSTFGFIPQEPWLINATLRDNILFGLEVDEKTYADAIRFSGLTDDFLLLSNGDETFLSELNLSPSQRQRISLARCIYHNPSIVLMEDFLSDFDQNHAKRLFKECIRNQISKNRCIVMFTQQKHFLPECDLILVLKGGKVVEQGTYLDLKSKNVNFSAWVSDYVHVEDDPTGLLDRMNEIRLDPQTSAHPEAKQISPLQPRLPGAGPFTHFAMRKRAMTKPRSSPLALAQPITAEKDVDATSQNTLRQLIERNAGSMQNSQLNEQTISKLIERNQLSVLTGNTSRPPANFSNQDMVTRTIEANQLTVHSVHDFDVATLEPGILSETAQGRTWWLPYKQFLQEKTGLSFGITLITGFFIVHGVRFFSDAWIIFYVDDYFNSSSSYYLYFYCALCALIAFSVLLRGFAFSRLILQKSVALHERLIEAVLRAPMAFYDITPLGHILSFFAKHLFLIDEFLPETALQFMSFAPLVLGTIVLTAIVVPWFWATLPIYFVLGWFTIRTCLSVQRKFQLLEASNKSPMFAHLSMTLEGLFSIRLYNVQERFDLFNRTLIDADHKALYSVLLVRTLMALCIDLISSVFIYITALFVILFPVSPSKTGLAISNALQLLIFVPWFIKMTFEFHSSVGSVSSVIYFGEHVPREERSKQTWTKPDPTWPMNGEIEFKNITLRYHRYGVAVLKSVSFHILPKEKIAIVGRSGSGKTTLLMSLLRIAEPAEGQMIIDGIDTSNLSLSDLRSRIAVIPQEPVMLTGTIRSNLDPFQQCTDEEIWKALKNVHLGDKIQEMPAKLDTPIIENGKTFNLSERQLFCIARAILIKTSIVVFDEPTTSVDKETELLLQSVIRENFSDCTVIVLASRFRVIVQMDRVMVMHHGKVVEFDTPLVLMDNPKSKFSLMLSQTGDVDPEKLRALAQAKADAKSSRLAAANASIAGSVGSSTESTSFSTLMDIDESKVSGMNARTSAGSRNSAARPSHISGWDAASIAYSTMTRSRSQSQLGGEQSSIVESIGSPTVKQSPAMPRALGELFSPSMRLQSNNPRVSTADSLPLLSIARTTSTPLQSNTLLCSPRDTAAEGAINESTVSNPTAVALLLERGKTSQTSCLPIVKPAITVSPIAELSEPFVTSASTKSAGTNGDVDAIQPTVTSPLSSQ</sequence>
<comment type="subcellular location">
    <subcellularLocation>
        <location evidence="1">Membrane</location>
        <topology evidence="1">Multi-pass membrane protein</topology>
    </subcellularLocation>
</comment>
<evidence type="ECO:0000256" key="6">
    <source>
        <dbReference type="ARBA" id="ARBA00022989"/>
    </source>
</evidence>
<dbReference type="PANTHER" id="PTHR24223">
    <property type="entry name" value="ATP-BINDING CASSETTE SUB-FAMILY C"/>
    <property type="match status" value="1"/>
</dbReference>
<dbReference type="PROSITE" id="PS50893">
    <property type="entry name" value="ABC_TRANSPORTER_2"/>
    <property type="match status" value="2"/>
</dbReference>
<feature type="transmembrane region" description="Helical" evidence="9">
    <location>
        <begin position="1267"/>
        <end position="1285"/>
    </location>
</feature>
<feature type="transmembrane region" description="Helical" evidence="9">
    <location>
        <begin position="512"/>
        <end position="539"/>
    </location>
</feature>
<dbReference type="CDD" id="cd18580">
    <property type="entry name" value="ABC_6TM_ABCC_D2"/>
    <property type="match status" value="1"/>
</dbReference>
<dbReference type="GO" id="GO:0016020">
    <property type="term" value="C:membrane"/>
    <property type="evidence" value="ECO:0007669"/>
    <property type="project" value="UniProtKB-SubCell"/>
</dbReference>
<dbReference type="Proteomes" id="UP000077115">
    <property type="component" value="Unassembled WGS sequence"/>
</dbReference>
<evidence type="ECO:0000256" key="8">
    <source>
        <dbReference type="SAM" id="MobiDB-lite"/>
    </source>
</evidence>
<evidence type="ECO:0000259" key="11">
    <source>
        <dbReference type="PROSITE" id="PS50929"/>
    </source>
</evidence>
<dbReference type="FunFam" id="1.20.1560.10:FF:000410">
    <property type="entry name" value="Uncharacterized protein"/>
    <property type="match status" value="1"/>
</dbReference>
<evidence type="ECO:0000313" key="12">
    <source>
        <dbReference type="EMBL" id="OAJ37421.1"/>
    </source>
</evidence>
<evidence type="ECO:0000313" key="13">
    <source>
        <dbReference type="Proteomes" id="UP000077115"/>
    </source>
</evidence>
<organism evidence="12 13">
    <name type="scientific">Batrachochytrium dendrobatidis (strain JEL423)</name>
    <dbReference type="NCBI Taxonomy" id="403673"/>
    <lineage>
        <taxon>Eukaryota</taxon>
        <taxon>Fungi</taxon>
        <taxon>Fungi incertae sedis</taxon>
        <taxon>Chytridiomycota</taxon>
        <taxon>Chytridiomycota incertae sedis</taxon>
        <taxon>Chytridiomycetes</taxon>
        <taxon>Rhizophydiales</taxon>
        <taxon>Rhizophydiales incertae sedis</taxon>
        <taxon>Batrachochytrium</taxon>
    </lineage>
</organism>
<evidence type="ECO:0000256" key="9">
    <source>
        <dbReference type="SAM" id="Phobius"/>
    </source>
</evidence>
<keyword evidence="5" id="KW-0067">ATP-binding</keyword>
<dbReference type="GO" id="GO:0140359">
    <property type="term" value="F:ABC-type transporter activity"/>
    <property type="evidence" value="ECO:0007669"/>
    <property type="project" value="InterPro"/>
</dbReference>
<dbReference type="GO" id="GO:0016887">
    <property type="term" value="F:ATP hydrolysis activity"/>
    <property type="evidence" value="ECO:0007669"/>
    <property type="project" value="InterPro"/>
</dbReference>
<dbReference type="PANTHER" id="PTHR24223:SF447">
    <property type="entry name" value="MULTIDRUG RESISTANCE-ASSOCIATED PROTEIN 5"/>
    <property type="match status" value="1"/>
</dbReference>
<dbReference type="SUPFAM" id="SSF52540">
    <property type="entry name" value="P-loop containing nucleoside triphosphate hydrolases"/>
    <property type="match status" value="2"/>
</dbReference>
<feature type="compositionally biased region" description="Polar residues" evidence="8">
    <location>
        <begin position="1809"/>
        <end position="1818"/>
    </location>
</feature>
<feature type="region of interest" description="Disordered" evidence="8">
    <location>
        <begin position="1792"/>
        <end position="1818"/>
    </location>
</feature>
<name>A0A177WDF4_BATDL</name>
<keyword evidence="6 9" id="KW-1133">Transmembrane helix</keyword>
<keyword evidence="3 9" id="KW-0812">Transmembrane</keyword>
<dbReference type="SUPFAM" id="SSF90123">
    <property type="entry name" value="ABC transporter transmembrane region"/>
    <property type="match status" value="2"/>
</dbReference>
<evidence type="ECO:0000256" key="2">
    <source>
        <dbReference type="ARBA" id="ARBA00022448"/>
    </source>
</evidence>
<dbReference type="PROSITE" id="PS50929">
    <property type="entry name" value="ABC_TM1F"/>
    <property type="match status" value="2"/>
</dbReference>
<dbReference type="InterPro" id="IPR036640">
    <property type="entry name" value="ABC1_TM_sf"/>
</dbReference>
<feature type="domain" description="ABC transmembrane type-1" evidence="11">
    <location>
        <begin position="308"/>
        <end position="570"/>
    </location>
</feature>
<dbReference type="Pfam" id="PF00664">
    <property type="entry name" value="ABC_membrane"/>
    <property type="match status" value="2"/>
</dbReference>
<dbReference type="InterPro" id="IPR044746">
    <property type="entry name" value="ABCC_6TM_D1"/>
</dbReference>
<protein>
    <submittedName>
        <fullName evidence="12">Uncharacterized protein</fullName>
    </submittedName>
</protein>
<dbReference type="InterPro" id="IPR003593">
    <property type="entry name" value="AAA+_ATPase"/>
</dbReference>
<feature type="compositionally biased region" description="Low complexity" evidence="8">
    <location>
        <begin position="158"/>
        <end position="175"/>
    </location>
</feature>
<evidence type="ECO:0000256" key="7">
    <source>
        <dbReference type="ARBA" id="ARBA00023136"/>
    </source>
</evidence>
<feature type="transmembrane region" description="Helical" evidence="9">
    <location>
        <begin position="1095"/>
        <end position="1116"/>
    </location>
</feature>
<evidence type="ECO:0000256" key="4">
    <source>
        <dbReference type="ARBA" id="ARBA00022741"/>
    </source>
</evidence>
<feature type="compositionally biased region" description="Polar residues" evidence="8">
    <location>
        <begin position="141"/>
        <end position="157"/>
    </location>
</feature>
<dbReference type="CDD" id="cd18579">
    <property type="entry name" value="ABC_6TM_ABCC_D1"/>
    <property type="match status" value="1"/>
</dbReference>
<dbReference type="Pfam" id="PF00005">
    <property type="entry name" value="ABC_tran"/>
    <property type="match status" value="2"/>
</dbReference>
<dbReference type="EMBL" id="DS022300">
    <property type="protein sequence ID" value="OAJ37421.1"/>
    <property type="molecule type" value="Genomic_DNA"/>
</dbReference>
<keyword evidence="4" id="KW-0547">Nucleotide-binding</keyword>
<dbReference type="GO" id="GO:0005524">
    <property type="term" value="F:ATP binding"/>
    <property type="evidence" value="ECO:0007669"/>
    <property type="project" value="UniProtKB-KW"/>
</dbReference>
<dbReference type="InterPro" id="IPR011527">
    <property type="entry name" value="ABC1_TM_dom"/>
</dbReference>
<dbReference type="Gene3D" id="1.20.1560.10">
    <property type="entry name" value="ABC transporter type 1, transmembrane domain"/>
    <property type="match status" value="2"/>
</dbReference>
<dbReference type="InterPro" id="IPR044726">
    <property type="entry name" value="ABCC_6TM_D2"/>
</dbReference>
<dbReference type="Gene3D" id="3.40.50.300">
    <property type="entry name" value="P-loop containing nucleotide triphosphate hydrolases"/>
    <property type="match status" value="2"/>
</dbReference>
<feature type="region of interest" description="Disordered" evidence="8">
    <location>
        <begin position="111"/>
        <end position="206"/>
    </location>
</feature>
<feature type="transmembrane region" description="Helical" evidence="9">
    <location>
        <begin position="436"/>
        <end position="454"/>
    </location>
</feature>
<feature type="transmembrane region" description="Helical" evidence="9">
    <location>
        <begin position="335"/>
        <end position="356"/>
    </location>
</feature>
<dbReference type="VEuPathDB" id="FungiDB:BDEG_21441"/>
<evidence type="ECO:0000259" key="10">
    <source>
        <dbReference type="PROSITE" id="PS50893"/>
    </source>
</evidence>
<feature type="transmembrane region" description="Helical" evidence="9">
    <location>
        <begin position="1227"/>
        <end position="1260"/>
    </location>
</feature>
<dbReference type="OrthoDB" id="6500128at2759"/>
<keyword evidence="7 9" id="KW-0472">Membrane</keyword>
<feature type="transmembrane region" description="Helical" evidence="9">
    <location>
        <begin position="1053"/>
        <end position="1074"/>
    </location>
</feature>
<dbReference type="STRING" id="403673.A0A177WDF4"/>
<feature type="domain" description="ABC transmembrane type-1" evidence="11">
    <location>
        <begin position="1013"/>
        <end position="1278"/>
    </location>
</feature>
<feature type="transmembrane region" description="Helical" evidence="9">
    <location>
        <begin position="291"/>
        <end position="314"/>
    </location>
</feature>
<dbReference type="InterPro" id="IPR027417">
    <property type="entry name" value="P-loop_NTPase"/>
</dbReference>
<evidence type="ECO:0000256" key="3">
    <source>
        <dbReference type="ARBA" id="ARBA00022692"/>
    </source>
</evidence>
<feature type="transmembrane region" description="Helical" evidence="9">
    <location>
        <begin position="411"/>
        <end position="429"/>
    </location>
</feature>
<reference evidence="12 13" key="2">
    <citation type="submission" date="2016-05" db="EMBL/GenBank/DDBJ databases">
        <title>Lineage-specific infection strategies underlie the spectrum of fungal disease in amphibians.</title>
        <authorList>
            <person name="Cuomo C.A."/>
            <person name="Farrer R.A."/>
            <person name="James T."/>
            <person name="Longcore J."/>
            <person name="Birren B."/>
        </authorList>
    </citation>
    <scope>NUCLEOTIDE SEQUENCE [LARGE SCALE GENOMIC DNA]</scope>
    <source>
        <strain evidence="12 13">JEL423</strain>
    </source>
</reference>
<dbReference type="FunFam" id="3.40.50.300:FF:000630">
    <property type="entry name" value="ATP-binding cassette (ABC) transporter, putative"/>
    <property type="match status" value="1"/>
</dbReference>
<reference evidence="12 13" key="1">
    <citation type="submission" date="2006-10" db="EMBL/GenBank/DDBJ databases">
        <title>The Genome Sequence of Batrachochytrium dendrobatidis JEL423.</title>
        <authorList>
            <consortium name="The Broad Institute Genome Sequencing Platform"/>
            <person name="Birren B."/>
            <person name="Lander E."/>
            <person name="Galagan J."/>
            <person name="Cuomo C."/>
            <person name="Devon K."/>
            <person name="Jaffe D."/>
            <person name="Butler J."/>
            <person name="Alvarez P."/>
            <person name="Gnerre S."/>
            <person name="Grabherr M."/>
            <person name="Kleber M."/>
            <person name="Mauceli E."/>
            <person name="Brockman W."/>
            <person name="Young S."/>
            <person name="LaButti K."/>
            <person name="Sykes S."/>
            <person name="DeCaprio D."/>
            <person name="Crawford M."/>
            <person name="Koehrsen M."/>
            <person name="Engels R."/>
            <person name="Montgomery P."/>
            <person name="Pearson M."/>
            <person name="Howarth C."/>
            <person name="Larson L."/>
            <person name="White J."/>
            <person name="O'Leary S."/>
            <person name="Kodira C."/>
            <person name="Zeng Q."/>
            <person name="Yandava C."/>
            <person name="Alvarado L."/>
            <person name="Longcore J."/>
            <person name="James T."/>
        </authorList>
    </citation>
    <scope>NUCLEOTIDE SEQUENCE [LARGE SCALE GENOMIC DNA]</scope>
    <source>
        <strain evidence="12 13">JEL423</strain>
    </source>
</reference>
<feature type="transmembrane region" description="Helical" evidence="9">
    <location>
        <begin position="1136"/>
        <end position="1169"/>
    </location>
</feature>
<dbReference type="InterPro" id="IPR050173">
    <property type="entry name" value="ABC_transporter_C-like"/>
</dbReference>
<feature type="domain" description="ABC transporter" evidence="10">
    <location>
        <begin position="1331"/>
        <end position="1565"/>
    </location>
</feature>
<feature type="domain" description="ABC transporter" evidence="10">
    <location>
        <begin position="611"/>
        <end position="831"/>
    </location>
</feature>